<sequence>MREAFKKPPAAPAHVLSQEKFTKEGPFRTPQGLSGPLQGFHCLNHHGSTSRKEDVSKETVEAFHQGGCMKSTETVTTSSITTSTTRRLHQLLLSQSLILPTGSL</sequence>
<keyword evidence="3" id="KW-1185">Reference proteome</keyword>
<evidence type="ECO:0000313" key="2">
    <source>
        <dbReference type="EMBL" id="OPJ77031.1"/>
    </source>
</evidence>
<gene>
    <name evidence="2" type="ORF">AV530_007453</name>
</gene>
<dbReference type="EMBL" id="LSYS01005497">
    <property type="protein sequence ID" value="OPJ77031.1"/>
    <property type="molecule type" value="Genomic_DNA"/>
</dbReference>
<dbReference type="Proteomes" id="UP000190648">
    <property type="component" value="Unassembled WGS sequence"/>
</dbReference>
<organism evidence="2 3">
    <name type="scientific">Patagioenas fasciata monilis</name>
    <dbReference type="NCBI Taxonomy" id="372326"/>
    <lineage>
        <taxon>Eukaryota</taxon>
        <taxon>Metazoa</taxon>
        <taxon>Chordata</taxon>
        <taxon>Craniata</taxon>
        <taxon>Vertebrata</taxon>
        <taxon>Euteleostomi</taxon>
        <taxon>Archelosauria</taxon>
        <taxon>Archosauria</taxon>
        <taxon>Dinosauria</taxon>
        <taxon>Saurischia</taxon>
        <taxon>Theropoda</taxon>
        <taxon>Coelurosauria</taxon>
        <taxon>Aves</taxon>
        <taxon>Neognathae</taxon>
        <taxon>Neoaves</taxon>
        <taxon>Columbimorphae</taxon>
        <taxon>Columbiformes</taxon>
        <taxon>Columbidae</taxon>
        <taxon>Patagioenas</taxon>
    </lineage>
</organism>
<evidence type="ECO:0000313" key="3">
    <source>
        <dbReference type="Proteomes" id="UP000190648"/>
    </source>
</evidence>
<name>A0A1V4JY18_PATFA</name>
<dbReference type="AlphaFoldDB" id="A0A1V4JY18"/>
<evidence type="ECO:0000256" key="1">
    <source>
        <dbReference type="SAM" id="MobiDB-lite"/>
    </source>
</evidence>
<reference evidence="2 3" key="1">
    <citation type="submission" date="2016-02" db="EMBL/GenBank/DDBJ databases">
        <title>Band-tailed pigeon sequencing and assembly.</title>
        <authorList>
            <person name="Soares A.E."/>
            <person name="Novak B.J."/>
            <person name="Rice E.S."/>
            <person name="O'Connell B."/>
            <person name="Chang D."/>
            <person name="Weber S."/>
            <person name="Shapiro B."/>
        </authorList>
    </citation>
    <scope>NUCLEOTIDE SEQUENCE [LARGE SCALE GENOMIC DNA]</scope>
    <source>
        <strain evidence="2">BTP2013</strain>
        <tissue evidence="2">Blood</tissue>
    </source>
</reference>
<comment type="caution">
    <text evidence="2">The sequence shown here is derived from an EMBL/GenBank/DDBJ whole genome shotgun (WGS) entry which is preliminary data.</text>
</comment>
<protein>
    <submittedName>
        <fullName evidence="2">Uncharacterized protein</fullName>
    </submittedName>
</protein>
<feature type="region of interest" description="Disordered" evidence="1">
    <location>
        <begin position="1"/>
        <end position="36"/>
    </location>
</feature>
<proteinExistence type="predicted"/>
<accession>A0A1V4JY18</accession>